<feature type="non-terminal residue" evidence="1">
    <location>
        <position position="440"/>
    </location>
</feature>
<evidence type="ECO:0000313" key="1">
    <source>
        <dbReference type="EMBL" id="KAJ7764308.1"/>
    </source>
</evidence>
<dbReference type="EMBL" id="JARKIB010000028">
    <property type="protein sequence ID" value="KAJ7764308.1"/>
    <property type="molecule type" value="Genomic_DNA"/>
</dbReference>
<name>A0AAD7JJV0_9AGAR</name>
<sequence length="440" mass="48144">MNSDSGGAAASLTTYLNGYNALLSPIRRLPLDVMQEIFLACTSTHRNCVMSALEAPVLLGRICSSWRSIALSTPRLWARLHVVEPGSPSFGSINPILVETLGSKSAAKAAQRLDQVKANSSPSPAAGNIDFTLSPGTLNSILHLTEMDVPLLESVKLSHHYHSLSATLQLEHFRIFRAPRFSSFRLVGNNFGGRDIEAMPLRWNQLTVLEMTGSTWQSSLHICQLSVNDNELDLDGHTPGPIVEWKSLLTLRLQSHVMESSLVGLLDRLSLPELLHFSLHASGAHGPLSLAEIFARWAQLERLEISGNTFSMSSLLDSIRSLPDTVKHLAIHNALQASSFPLDDDVLALLTEVSAPCPALETLLLNYCTNISDEALLLFITARMSITLRRSRMLNILPSLQPFVSRGLDLSITHIPALVHEVKSSPWQGLGDNALFPDPL</sequence>
<organism evidence="1 2">
    <name type="scientific">Mycena metata</name>
    <dbReference type="NCBI Taxonomy" id="1033252"/>
    <lineage>
        <taxon>Eukaryota</taxon>
        <taxon>Fungi</taxon>
        <taxon>Dikarya</taxon>
        <taxon>Basidiomycota</taxon>
        <taxon>Agaricomycotina</taxon>
        <taxon>Agaricomycetes</taxon>
        <taxon>Agaricomycetidae</taxon>
        <taxon>Agaricales</taxon>
        <taxon>Marasmiineae</taxon>
        <taxon>Mycenaceae</taxon>
        <taxon>Mycena</taxon>
    </lineage>
</organism>
<comment type="caution">
    <text evidence="1">The sequence shown here is derived from an EMBL/GenBank/DDBJ whole genome shotgun (WGS) entry which is preliminary data.</text>
</comment>
<protein>
    <recommendedName>
        <fullName evidence="3">F-box domain-containing protein</fullName>
    </recommendedName>
</protein>
<dbReference type="AlphaFoldDB" id="A0AAD7JJV0"/>
<accession>A0AAD7JJV0</accession>
<proteinExistence type="predicted"/>
<dbReference type="Proteomes" id="UP001215598">
    <property type="component" value="Unassembled WGS sequence"/>
</dbReference>
<gene>
    <name evidence="1" type="ORF">B0H16DRAFT_1526680</name>
</gene>
<reference evidence="1" key="1">
    <citation type="submission" date="2023-03" db="EMBL/GenBank/DDBJ databases">
        <title>Massive genome expansion in bonnet fungi (Mycena s.s.) driven by repeated elements and novel gene families across ecological guilds.</title>
        <authorList>
            <consortium name="Lawrence Berkeley National Laboratory"/>
            <person name="Harder C.B."/>
            <person name="Miyauchi S."/>
            <person name="Viragh M."/>
            <person name="Kuo A."/>
            <person name="Thoen E."/>
            <person name="Andreopoulos B."/>
            <person name="Lu D."/>
            <person name="Skrede I."/>
            <person name="Drula E."/>
            <person name="Henrissat B."/>
            <person name="Morin E."/>
            <person name="Kohler A."/>
            <person name="Barry K."/>
            <person name="LaButti K."/>
            <person name="Morin E."/>
            <person name="Salamov A."/>
            <person name="Lipzen A."/>
            <person name="Mereny Z."/>
            <person name="Hegedus B."/>
            <person name="Baldrian P."/>
            <person name="Stursova M."/>
            <person name="Weitz H."/>
            <person name="Taylor A."/>
            <person name="Grigoriev I.V."/>
            <person name="Nagy L.G."/>
            <person name="Martin F."/>
            <person name="Kauserud H."/>
        </authorList>
    </citation>
    <scope>NUCLEOTIDE SEQUENCE</scope>
    <source>
        <strain evidence="1">CBHHK182m</strain>
    </source>
</reference>
<dbReference type="InterPro" id="IPR032675">
    <property type="entry name" value="LRR_dom_sf"/>
</dbReference>
<keyword evidence="2" id="KW-1185">Reference proteome</keyword>
<dbReference type="Gene3D" id="3.80.10.10">
    <property type="entry name" value="Ribonuclease Inhibitor"/>
    <property type="match status" value="1"/>
</dbReference>
<evidence type="ECO:0000313" key="2">
    <source>
        <dbReference type="Proteomes" id="UP001215598"/>
    </source>
</evidence>
<dbReference type="SUPFAM" id="SSF52047">
    <property type="entry name" value="RNI-like"/>
    <property type="match status" value="1"/>
</dbReference>
<evidence type="ECO:0008006" key="3">
    <source>
        <dbReference type="Google" id="ProtNLM"/>
    </source>
</evidence>